<gene>
    <name evidence="2" type="ORF">DKG74_01940</name>
</gene>
<dbReference type="AlphaFoldDB" id="A0A317EKG8"/>
<sequence>MDRDKRIGRRRWARIFACGLAGLLVLAGGLGLCAWLWRVDLARWSLARVLEDQGFGPVALTVDGVDFGRIDVSDLSLRGGAVAASHLAVDFELSALLDGRIGAVTLAGLILDLADGPSGLEAGGRPLLAPDGGGGASGGGLGIEIGAFALDQARITYRSGADVWTVGASTTLSLAGSHVAADTLTASVEGPVGKAALTAGAVSLDLPAEGGVALQLAAAAVDLPDLPWALSGATIGVKLTDGGLQTTVTGAVLRNLQQPPLLIPVSLSGQAGLAGDIVEFTVQAATLTAGPARLDIAGRYDTAKAALDASIALPPVRFAKDGLQPVDFSPRLGALPGKLWGGVGLSGKVTWQGGKLASDLALALDDLGFAGEAATVSKLKATLRITRPWPLVTAAGQRLTATVSSAGESADIEFTGQILAKPALKTENIAIQAAGGTLRAGGFTTSLDRPAIDTVVEVSHLDLAEVTRILGIDGLTGTGFLDGRVPIRVAGDKVTLTDGALKAQGPGTLSYRPGNLPPQIAAAGREMELTLQALSDFRYDSLAIEFAKAAEGEGYVLLKMAGGNPVLLPGQPFNFNIRLESNFARLADLVLLGLRSAQDFLGRAAGRQNE</sequence>
<organism evidence="2 3">
    <name type="scientific">Zavarzinia aquatilis</name>
    <dbReference type="NCBI Taxonomy" id="2211142"/>
    <lineage>
        <taxon>Bacteria</taxon>
        <taxon>Pseudomonadati</taxon>
        <taxon>Pseudomonadota</taxon>
        <taxon>Alphaproteobacteria</taxon>
        <taxon>Rhodospirillales</taxon>
        <taxon>Zavarziniaceae</taxon>
        <taxon>Zavarzinia</taxon>
    </lineage>
</organism>
<evidence type="ECO:0000256" key="1">
    <source>
        <dbReference type="SAM" id="Phobius"/>
    </source>
</evidence>
<keyword evidence="1" id="KW-0472">Membrane</keyword>
<dbReference type="RefSeq" id="WP_109902030.1">
    <property type="nucleotide sequence ID" value="NZ_QGLE01000001.1"/>
</dbReference>
<dbReference type="EMBL" id="QGLE01000001">
    <property type="protein sequence ID" value="PWR25745.1"/>
    <property type="molecule type" value="Genomic_DNA"/>
</dbReference>
<dbReference type="OrthoDB" id="8446194at2"/>
<evidence type="ECO:0000313" key="2">
    <source>
        <dbReference type="EMBL" id="PWR25745.1"/>
    </source>
</evidence>
<dbReference type="Proteomes" id="UP000245461">
    <property type="component" value="Unassembled WGS sequence"/>
</dbReference>
<keyword evidence="3" id="KW-1185">Reference proteome</keyword>
<keyword evidence="1" id="KW-0812">Transmembrane</keyword>
<accession>A0A317EKG8</accession>
<protein>
    <submittedName>
        <fullName evidence="2">Uncharacterized protein</fullName>
    </submittedName>
</protein>
<proteinExistence type="predicted"/>
<reference evidence="2 3" key="1">
    <citation type="submission" date="2018-05" db="EMBL/GenBank/DDBJ databases">
        <title>Zavarzinia sp. HR-AS.</title>
        <authorList>
            <person name="Lee Y."/>
            <person name="Jeon C.O."/>
        </authorList>
    </citation>
    <scope>NUCLEOTIDE SEQUENCE [LARGE SCALE GENOMIC DNA]</scope>
    <source>
        <strain evidence="2 3">HR-AS</strain>
    </source>
</reference>
<feature type="transmembrane region" description="Helical" evidence="1">
    <location>
        <begin position="12"/>
        <end position="37"/>
    </location>
</feature>
<keyword evidence="1" id="KW-1133">Transmembrane helix</keyword>
<dbReference type="InterPro" id="IPR021730">
    <property type="entry name" value="YdbH"/>
</dbReference>
<name>A0A317EKG8_9PROT</name>
<comment type="caution">
    <text evidence="2">The sequence shown here is derived from an EMBL/GenBank/DDBJ whole genome shotgun (WGS) entry which is preliminary data.</text>
</comment>
<evidence type="ECO:0000313" key="3">
    <source>
        <dbReference type="Proteomes" id="UP000245461"/>
    </source>
</evidence>
<dbReference type="Pfam" id="PF11739">
    <property type="entry name" value="YdbH-like"/>
    <property type="match status" value="1"/>
</dbReference>